<keyword evidence="2" id="KW-0560">Oxidoreductase</keyword>
<sequence length="762" mass="79243">MQAAGWTRIGKAQTRDGDDLLLRGEGRFAGDARAEGALWLHVLRSDHAAGEIRALDVAAAREAPGVHAVYTGADQDGLQPFALRYVPAGCEVAPTPFLPLATDRVRFAGEPVAAIVAESRDAALDAAELILLDIADAPAVTDARAAAVDGAPRVWADRPNLVFTQELGDRAAFEEACASADHVLTARLEISRVAAVALEPRNALATPLDGGRLHLRTGTQAPHRVKGEVAHVLGLDPGRIVVEAEHTGGSFGMRNGAYPEDVLVLMAAARLGRPVRWQATRSDSFLSDTQSREMSVDATLALDADGRFLALGVDGYAPVGAQLGQMAMHPMSSNMPGIVGVYRTPVLHTVMRGVFVNTMHMAPYRGAGRPEAIYIMERMVDLAAAALGLDPAELRRRNMIPAAAMPYATPLGYVYDSGDFEAALDTVLTAGDWAGFADRRADSQARGMLRGIGLAAAIEPAGGGPKGAQLPEFARIELDASGARLATGSGDAGQGHGTVFRQVLHDLLGWDGDVTVVAGDTDAVPKGVGTFGSRTMGAAGHAMATAAREIIAKATAQAARHLDVPEGEIAFADGSFKARGTNRVVTLHELCTAQGARFEAEAFVATDAGTLPNGAHLAEVEVDPETGAVQVLSYCVADDVGTVINPLLVEGQVHGGVAQGLGQALYETLTYDETGALLSGSFMDYALPRADDLPFIAVHHSPTPTRANALGAKGAGESGTVGALPAVMNAVCNALASAGAGPMDMPATPARVWAALNRKETP</sequence>
<dbReference type="OrthoDB" id="9758509at2"/>
<proteinExistence type="predicted"/>
<dbReference type="RefSeq" id="WP_076446435.1">
    <property type="nucleotide sequence ID" value="NZ_FTOQ01000003.1"/>
</dbReference>
<name>A0A1N7LNS0_9RHOB</name>
<keyword evidence="5" id="KW-1185">Reference proteome</keyword>
<dbReference type="EMBL" id="FTOQ01000003">
    <property type="protein sequence ID" value="SIS75432.1"/>
    <property type="molecule type" value="Genomic_DNA"/>
</dbReference>
<dbReference type="Proteomes" id="UP000186684">
    <property type="component" value="Unassembled WGS sequence"/>
</dbReference>
<dbReference type="InterPro" id="IPR016208">
    <property type="entry name" value="Ald_Oxase/xanthine_DH-like"/>
</dbReference>
<dbReference type="Gene3D" id="3.30.365.10">
    <property type="entry name" value="Aldehyde oxidase/xanthine dehydrogenase, molybdopterin binding domain"/>
    <property type="match status" value="4"/>
</dbReference>
<reference evidence="5" key="1">
    <citation type="submission" date="2017-01" db="EMBL/GenBank/DDBJ databases">
        <authorList>
            <person name="Varghese N."/>
            <person name="Submissions S."/>
        </authorList>
    </citation>
    <scope>NUCLEOTIDE SEQUENCE [LARGE SCALE GENOMIC DNA]</scope>
    <source>
        <strain evidence="5">DSM 29430</strain>
    </source>
</reference>
<dbReference type="InterPro" id="IPR008274">
    <property type="entry name" value="AldOxase/xan_DH_MoCoBD1"/>
</dbReference>
<dbReference type="Gene3D" id="3.90.1170.50">
    <property type="entry name" value="Aldehyde oxidase/xanthine dehydrogenase, a/b hammerhead"/>
    <property type="match status" value="1"/>
</dbReference>
<dbReference type="SUPFAM" id="SSF54665">
    <property type="entry name" value="CO dehydrogenase molybdoprotein N-domain-like"/>
    <property type="match status" value="1"/>
</dbReference>
<dbReference type="InterPro" id="IPR000674">
    <property type="entry name" value="Ald_Oxase/Xan_DH_a/b"/>
</dbReference>
<evidence type="ECO:0000313" key="5">
    <source>
        <dbReference type="Proteomes" id="UP000186684"/>
    </source>
</evidence>
<dbReference type="Pfam" id="PF01315">
    <property type="entry name" value="Ald_Xan_dh_C"/>
    <property type="match status" value="1"/>
</dbReference>
<dbReference type="GO" id="GO:0016491">
    <property type="term" value="F:oxidoreductase activity"/>
    <property type="evidence" value="ECO:0007669"/>
    <property type="project" value="UniProtKB-KW"/>
</dbReference>
<dbReference type="PANTHER" id="PTHR11908">
    <property type="entry name" value="XANTHINE DEHYDROGENASE"/>
    <property type="match status" value="1"/>
</dbReference>
<keyword evidence="1" id="KW-0500">Molybdenum</keyword>
<dbReference type="STRING" id="633194.SAMN05421759_1037"/>
<evidence type="ECO:0000313" key="4">
    <source>
        <dbReference type="EMBL" id="SIS75432.1"/>
    </source>
</evidence>
<dbReference type="SUPFAM" id="SSF56003">
    <property type="entry name" value="Molybdenum cofactor-binding domain"/>
    <property type="match status" value="1"/>
</dbReference>
<feature type="domain" description="Aldehyde oxidase/xanthine dehydrogenase a/b hammerhead" evidence="3">
    <location>
        <begin position="23"/>
        <end position="138"/>
    </location>
</feature>
<dbReference type="Pfam" id="PF02738">
    <property type="entry name" value="MoCoBD_1"/>
    <property type="match status" value="1"/>
</dbReference>
<protein>
    <submittedName>
        <fullName evidence="4">Carbon-monoxide dehydrogenase large subunit</fullName>
    </submittedName>
</protein>
<dbReference type="InterPro" id="IPR037165">
    <property type="entry name" value="AldOxase/xan_DH_Mopterin-bd_sf"/>
</dbReference>
<dbReference type="SMART" id="SM01008">
    <property type="entry name" value="Ald_Xan_dh_C"/>
    <property type="match status" value="1"/>
</dbReference>
<dbReference type="PANTHER" id="PTHR11908:SF132">
    <property type="entry name" value="ALDEHYDE OXIDASE 1-RELATED"/>
    <property type="match status" value="1"/>
</dbReference>
<organism evidence="4 5">
    <name type="scientific">Roseivivax lentus</name>
    <dbReference type="NCBI Taxonomy" id="633194"/>
    <lineage>
        <taxon>Bacteria</taxon>
        <taxon>Pseudomonadati</taxon>
        <taxon>Pseudomonadota</taxon>
        <taxon>Alphaproteobacteria</taxon>
        <taxon>Rhodobacterales</taxon>
        <taxon>Roseobacteraceae</taxon>
        <taxon>Roseivivax</taxon>
    </lineage>
</organism>
<evidence type="ECO:0000256" key="2">
    <source>
        <dbReference type="ARBA" id="ARBA00023002"/>
    </source>
</evidence>
<dbReference type="InterPro" id="IPR036856">
    <property type="entry name" value="Ald_Oxase/Xan_DH_a/b_sf"/>
</dbReference>
<dbReference type="InterPro" id="IPR046867">
    <property type="entry name" value="AldOxase/xan_DH_MoCoBD2"/>
</dbReference>
<dbReference type="GO" id="GO:0005506">
    <property type="term" value="F:iron ion binding"/>
    <property type="evidence" value="ECO:0007669"/>
    <property type="project" value="InterPro"/>
</dbReference>
<evidence type="ECO:0000256" key="1">
    <source>
        <dbReference type="ARBA" id="ARBA00022505"/>
    </source>
</evidence>
<dbReference type="AlphaFoldDB" id="A0A1N7LNS0"/>
<dbReference type="Pfam" id="PF20256">
    <property type="entry name" value="MoCoBD_2"/>
    <property type="match status" value="1"/>
</dbReference>
<evidence type="ECO:0000259" key="3">
    <source>
        <dbReference type="SMART" id="SM01008"/>
    </source>
</evidence>
<accession>A0A1N7LNS0</accession>
<gene>
    <name evidence="4" type="ORF">SAMN05421759_1037</name>
</gene>